<reference evidence="2 3" key="1">
    <citation type="submission" date="2017-06" db="EMBL/GenBank/DDBJ databases">
        <title>Ant-infecting Ophiocordyceps genomes reveal a high diversity of potential behavioral manipulation genes and a possible major role for enterotoxins.</title>
        <authorList>
            <person name="De Bekker C."/>
            <person name="Evans H.C."/>
            <person name="Brachmann A."/>
            <person name="Hughes D.P."/>
        </authorList>
    </citation>
    <scope>NUCLEOTIDE SEQUENCE [LARGE SCALE GENOMIC DNA]</scope>
    <source>
        <strain evidence="2 3">Map64</strain>
    </source>
</reference>
<dbReference type="STRING" id="1399860.A0A2C5Y2T0"/>
<evidence type="ECO:0000313" key="3">
    <source>
        <dbReference type="Proteomes" id="UP000226192"/>
    </source>
</evidence>
<organism evidence="2 3">
    <name type="scientific">Ophiocordyceps australis</name>
    <dbReference type="NCBI Taxonomy" id="1399860"/>
    <lineage>
        <taxon>Eukaryota</taxon>
        <taxon>Fungi</taxon>
        <taxon>Dikarya</taxon>
        <taxon>Ascomycota</taxon>
        <taxon>Pezizomycotina</taxon>
        <taxon>Sordariomycetes</taxon>
        <taxon>Hypocreomycetidae</taxon>
        <taxon>Hypocreales</taxon>
        <taxon>Ophiocordycipitaceae</taxon>
        <taxon>Ophiocordyceps</taxon>
    </lineage>
</organism>
<sequence length="465" mass="48833">MGRPRKRRPVDEWTLGGGTSPAAASSSGGGSAAAAASARGILTPPMALGGGQQQQQQQPQQQQQQQHAAPLPGYGPLAEGGIDFFPQQEVASSAGFLDMMPGAAAGDCGGAYFSFQPFHAVQPQQQYGAAFSPVSMAGSGSEGASRGTGMAAGPGDEGEGGGGESNNLFQRLEAAAAAAAAAQQQQQQQQPSSLQQQQPPASSLHQQQQQQQHQQQHHHQHHQHHHQYPPHDHQRQHPSASASSFKPPLRPPASPACACTSSLCLALDALAHLPPDVASAMRVARGASKAALDVSACRHCSADADSLLCLAALVPAACHAYAAVLDMIDADAAAARRQSRTLFLALKDIGGLCGLDDAALRSLDCRFLDADTWRQTMRALLRLDLDGLPDDAPDAAGRPRGLRHVLARLDQAWRPRHDGLLPGASVPKHPPPQYLVYPVAQSPEHRNCAKAIHAARLALDKLVIP</sequence>
<feature type="region of interest" description="Disordered" evidence="1">
    <location>
        <begin position="1"/>
        <end position="81"/>
    </location>
</feature>
<keyword evidence="3" id="KW-1185">Reference proteome</keyword>
<feature type="compositionally biased region" description="Basic residues" evidence="1">
    <location>
        <begin position="215"/>
        <end position="228"/>
    </location>
</feature>
<feature type="region of interest" description="Disordered" evidence="1">
    <location>
        <begin position="133"/>
        <end position="251"/>
    </location>
</feature>
<dbReference type="Proteomes" id="UP000226192">
    <property type="component" value="Unassembled WGS sequence"/>
</dbReference>
<protein>
    <submittedName>
        <fullName evidence="2">Uncharacterized protein</fullName>
    </submittedName>
</protein>
<proteinExistence type="predicted"/>
<feature type="compositionally biased region" description="Low complexity" evidence="1">
    <location>
        <begin position="53"/>
        <end position="66"/>
    </location>
</feature>
<accession>A0A2C5Y2T0</accession>
<dbReference type="EMBL" id="NJET01000109">
    <property type="protein sequence ID" value="PHH61274.1"/>
    <property type="molecule type" value="Genomic_DNA"/>
</dbReference>
<dbReference type="OrthoDB" id="3498215at2759"/>
<comment type="caution">
    <text evidence="2">The sequence shown here is derived from an EMBL/GenBank/DDBJ whole genome shotgun (WGS) entry which is preliminary data.</text>
</comment>
<gene>
    <name evidence="2" type="ORF">CDD81_504</name>
</gene>
<dbReference type="AlphaFoldDB" id="A0A2C5Y2T0"/>
<feature type="compositionally biased region" description="Low complexity" evidence="1">
    <location>
        <begin position="174"/>
        <end position="214"/>
    </location>
</feature>
<feature type="compositionally biased region" description="Low complexity" evidence="1">
    <location>
        <begin position="20"/>
        <end position="38"/>
    </location>
</feature>
<name>A0A2C5Y2T0_9HYPO</name>
<evidence type="ECO:0000313" key="2">
    <source>
        <dbReference type="EMBL" id="PHH61274.1"/>
    </source>
</evidence>
<evidence type="ECO:0000256" key="1">
    <source>
        <dbReference type="SAM" id="MobiDB-lite"/>
    </source>
</evidence>